<reference evidence="2" key="1">
    <citation type="submission" date="2018-11" db="EMBL/GenBank/DDBJ databases">
        <authorList>
            <person name="Alioto T."/>
            <person name="Alioto T."/>
        </authorList>
    </citation>
    <scope>NUCLEOTIDE SEQUENCE</scope>
</reference>
<comment type="caution">
    <text evidence="2">The sequence shown here is derived from an EMBL/GenBank/DDBJ whole genome shotgun (WGS) entry which is preliminary data.</text>
</comment>
<feature type="non-terminal residue" evidence="2">
    <location>
        <position position="200"/>
    </location>
</feature>
<sequence length="200" mass="23340">MPRNRKFIKRNKYRKLQKRKVNDNTVINLSDTILTETQKFILSKGLSFSPTIKNQTDLQLLRDTLLFNRRIRLKHHFGPTTLTNQEPRPFKTTNGWNPPPGKNRELDNFLSLTTEEITTGTTTNKFRNVDKTDLKAIQELKNNPNLIIKPADKGGAIVILNKKDYLQEAERQLSDKKFYKPIPKDINPKIVKEIKEFIKL</sequence>
<evidence type="ECO:0000256" key="1">
    <source>
        <dbReference type="SAM" id="MobiDB-lite"/>
    </source>
</evidence>
<evidence type="ECO:0000313" key="3">
    <source>
        <dbReference type="Proteomes" id="UP000596742"/>
    </source>
</evidence>
<keyword evidence="3" id="KW-1185">Reference proteome</keyword>
<accession>A0A8B6CRH3</accession>
<gene>
    <name evidence="2" type="ORF">MGAL_10B041841</name>
</gene>
<name>A0A8B6CRH3_MYTGA</name>
<proteinExistence type="predicted"/>
<dbReference type="EMBL" id="UYJE01002140">
    <property type="protein sequence ID" value="VDI08116.1"/>
    <property type="molecule type" value="Genomic_DNA"/>
</dbReference>
<evidence type="ECO:0000313" key="2">
    <source>
        <dbReference type="EMBL" id="VDI08116.1"/>
    </source>
</evidence>
<feature type="region of interest" description="Disordered" evidence="1">
    <location>
        <begin position="79"/>
        <end position="103"/>
    </location>
</feature>
<dbReference type="OrthoDB" id="10067251at2759"/>
<organism evidence="2 3">
    <name type="scientific">Mytilus galloprovincialis</name>
    <name type="common">Mediterranean mussel</name>
    <dbReference type="NCBI Taxonomy" id="29158"/>
    <lineage>
        <taxon>Eukaryota</taxon>
        <taxon>Metazoa</taxon>
        <taxon>Spiralia</taxon>
        <taxon>Lophotrochozoa</taxon>
        <taxon>Mollusca</taxon>
        <taxon>Bivalvia</taxon>
        <taxon>Autobranchia</taxon>
        <taxon>Pteriomorphia</taxon>
        <taxon>Mytilida</taxon>
        <taxon>Mytiloidea</taxon>
        <taxon>Mytilidae</taxon>
        <taxon>Mytilinae</taxon>
        <taxon>Mytilus</taxon>
    </lineage>
</organism>
<feature type="compositionally biased region" description="Polar residues" evidence="1">
    <location>
        <begin position="80"/>
        <end position="96"/>
    </location>
</feature>
<dbReference type="AlphaFoldDB" id="A0A8B6CRH3"/>
<dbReference type="Proteomes" id="UP000596742">
    <property type="component" value="Unassembled WGS sequence"/>
</dbReference>
<protein>
    <submittedName>
        <fullName evidence="2">Uncharacterized protein</fullName>
    </submittedName>
</protein>